<reference evidence="2 3" key="1">
    <citation type="submission" date="2017-09" db="EMBL/GenBank/DDBJ databases">
        <title>Bacterial strain isolated from the female urinary microbiota.</title>
        <authorList>
            <person name="Thomas-White K."/>
            <person name="Kumar N."/>
            <person name="Forster S."/>
            <person name="Putonti C."/>
            <person name="Lawley T."/>
            <person name="Wolfe A.J."/>
        </authorList>
    </citation>
    <scope>NUCLEOTIDE SEQUENCE [LARGE SCALE GENOMIC DNA]</scope>
    <source>
        <strain evidence="2 3">UMB0204</strain>
    </source>
</reference>
<dbReference type="SUPFAM" id="SSF51695">
    <property type="entry name" value="PLC-like phosphodiesterases"/>
    <property type="match status" value="1"/>
</dbReference>
<dbReference type="InterPro" id="IPR030395">
    <property type="entry name" value="GP_PDE_dom"/>
</dbReference>
<dbReference type="GeneID" id="84579034"/>
<feature type="domain" description="GP-PDE" evidence="1">
    <location>
        <begin position="1"/>
        <end position="236"/>
    </location>
</feature>
<gene>
    <name evidence="2" type="ORF">CJ192_07535</name>
</gene>
<dbReference type="Pfam" id="PF03009">
    <property type="entry name" value="GDPD"/>
    <property type="match status" value="1"/>
</dbReference>
<dbReference type="EMBL" id="PNHP01000005">
    <property type="protein sequence ID" value="PMC81041.1"/>
    <property type="molecule type" value="Genomic_DNA"/>
</dbReference>
<dbReference type="GO" id="GO:0008081">
    <property type="term" value="F:phosphoric diester hydrolase activity"/>
    <property type="evidence" value="ECO:0007669"/>
    <property type="project" value="InterPro"/>
</dbReference>
<dbReference type="PANTHER" id="PTHR46211:SF1">
    <property type="entry name" value="GLYCEROPHOSPHODIESTER PHOSPHODIESTERASE, CYTOPLASMIC"/>
    <property type="match status" value="1"/>
</dbReference>
<organism evidence="2 3">
    <name type="scientific">Anaerococcus hydrogenalis</name>
    <dbReference type="NCBI Taxonomy" id="33029"/>
    <lineage>
        <taxon>Bacteria</taxon>
        <taxon>Bacillati</taxon>
        <taxon>Bacillota</taxon>
        <taxon>Tissierellia</taxon>
        <taxon>Tissierellales</taxon>
        <taxon>Peptoniphilaceae</taxon>
        <taxon>Anaerococcus</taxon>
    </lineage>
</organism>
<dbReference type="PANTHER" id="PTHR46211">
    <property type="entry name" value="GLYCEROPHOSPHORYL DIESTER PHOSPHODIESTERASE"/>
    <property type="match status" value="1"/>
</dbReference>
<dbReference type="GO" id="GO:0006629">
    <property type="term" value="P:lipid metabolic process"/>
    <property type="evidence" value="ECO:0007669"/>
    <property type="project" value="InterPro"/>
</dbReference>
<dbReference type="Proteomes" id="UP000235658">
    <property type="component" value="Unassembled WGS sequence"/>
</dbReference>
<dbReference type="CDD" id="cd08563">
    <property type="entry name" value="GDPD_TtGDE_like"/>
    <property type="match status" value="1"/>
</dbReference>
<dbReference type="PROSITE" id="PS51704">
    <property type="entry name" value="GP_PDE"/>
    <property type="match status" value="1"/>
</dbReference>
<name>A0A2N6UHF6_9FIRM</name>
<evidence type="ECO:0000259" key="1">
    <source>
        <dbReference type="PROSITE" id="PS51704"/>
    </source>
</evidence>
<protein>
    <submittedName>
        <fullName evidence="2">Glycerophosphodiester phosphodiesterase</fullName>
    </submittedName>
</protein>
<accession>A0A2N6UHF6</accession>
<dbReference type="RefSeq" id="WP_102198346.1">
    <property type="nucleotide sequence ID" value="NZ_PNHP01000005.1"/>
</dbReference>
<sequence>MLNFAHRGFKSKYPENTMLAFKKAYEAKADGIELDAHLSKDGELVIIHDENLLRTCGVDGLVKDFSLKDLKKLNAAVGYEGLNEEIPTLREYFDFVKDTNLITNIEIKNGVIQYEGIEEKLYQMIKEYDLFDKVIISSFNHESVLRMKEIDKNLKYAFLEESVLVNPIKYLKENAISCFHPLINTIDENLLEEFSKEGIEVNAWLSSKLSYNLKDCLGMDLDGIISDFPDEVGELLKNK</sequence>
<dbReference type="Gene3D" id="3.20.20.190">
    <property type="entry name" value="Phosphatidylinositol (PI) phosphodiesterase"/>
    <property type="match status" value="1"/>
</dbReference>
<evidence type="ECO:0000313" key="3">
    <source>
        <dbReference type="Proteomes" id="UP000235658"/>
    </source>
</evidence>
<proteinExistence type="predicted"/>
<evidence type="ECO:0000313" key="2">
    <source>
        <dbReference type="EMBL" id="PMC81041.1"/>
    </source>
</evidence>
<dbReference type="InterPro" id="IPR017946">
    <property type="entry name" value="PLC-like_Pdiesterase_TIM-brl"/>
</dbReference>
<comment type="caution">
    <text evidence="2">The sequence shown here is derived from an EMBL/GenBank/DDBJ whole genome shotgun (WGS) entry which is preliminary data.</text>
</comment>
<dbReference type="AlphaFoldDB" id="A0A2N6UHF6"/>